<sequence length="266" mass="28513">MTACRALLPAGEDWTPVGGGESGAGVFRSGDGSRYAKCVPGGREGELAGERDRVAWLAGQGVPGPRVLGWHVTAGAGACLVTSAVAGVPADRLPAGRLWQAWEAIAGAVRALHDLPARACPFERGLDVMAAEAADVVARGAVNPDFLPEEQRDVPPARLLARLRPEFGRRRRQEAEQAVVCHGDLCLPNIIVDPRTLRVSGFVDLGRLGRADPYADLALLLTNARETWTGQEQARRADEAFAARYGITLDPGRLRFYLHLDPLTWG</sequence>
<dbReference type="PANTHER" id="PTHR21310:SF41">
    <property type="entry name" value="3'-PHOSPHOTRANSFERASE, PUTATIVE-RELATED"/>
    <property type="match status" value="1"/>
</dbReference>
<evidence type="ECO:0000256" key="7">
    <source>
        <dbReference type="PIRNR" id="PIRNR000706"/>
    </source>
</evidence>
<evidence type="ECO:0000313" key="9">
    <source>
        <dbReference type="EMBL" id="MCK2215473.1"/>
    </source>
</evidence>
<dbReference type="NCBIfam" id="NF032896">
    <property type="entry name" value="APH_3pp"/>
    <property type="match status" value="1"/>
</dbReference>
<dbReference type="InterPro" id="IPR024165">
    <property type="entry name" value="Kan/Strep_kinase"/>
</dbReference>
<dbReference type="InterPro" id="IPR002575">
    <property type="entry name" value="Aminoglycoside_PTrfase"/>
</dbReference>
<evidence type="ECO:0000256" key="1">
    <source>
        <dbReference type="ARBA" id="ARBA00006219"/>
    </source>
</evidence>
<evidence type="ECO:0000256" key="5">
    <source>
        <dbReference type="ARBA" id="ARBA00022840"/>
    </source>
</evidence>
<name>A0ABT0FU95_9ACTN</name>
<accession>A0ABT0FU95</accession>
<dbReference type="Gene3D" id="3.30.200.20">
    <property type="entry name" value="Phosphorylase Kinase, domain 1"/>
    <property type="match status" value="1"/>
</dbReference>
<evidence type="ECO:0000259" key="8">
    <source>
        <dbReference type="Pfam" id="PF01636"/>
    </source>
</evidence>
<dbReference type="CDD" id="cd05150">
    <property type="entry name" value="APH"/>
    <property type="match status" value="1"/>
</dbReference>
<dbReference type="PANTHER" id="PTHR21310">
    <property type="entry name" value="AMINOGLYCOSIDE PHOSPHOTRANSFERASE-RELATED-RELATED"/>
    <property type="match status" value="1"/>
</dbReference>
<organism evidence="9 10">
    <name type="scientific">Actinomadura luzonensis</name>
    <dbReference type="NCBI Taxonomy" id="2805427"/>
    <lineage>
        <taxon>Bacteria</taxon>
        <taxon>Bacillati</taxon>
        <taxon>Actinomycetota</taxon>
        <taxon>Actinomycetes</taxon>
        <taxon>Streptosporangiales</taxon>
        <taxon>Thermomonosporaceae</taxon>
        <taxon>Actinomadura</taxon>
    </lineage>
</organism>
<comment type="caution">
    <text evidence="9">The sequence shown here is derived from an EMBL/GenBank/DDBJ whole genome shotgun (WGS) entry which is preliminary data.</text>
</comment>
<evidence type="ECO:0000313" key="10">
    <source>
        <dbReference type="Proteomes" id="UP001317259"/>
    </source>
</evidence>
<keyword evidence="3 7" id="KW-0547">Nucleotide-binding</keyword>
<dbReference type="SUPFAM" id="SSF56112">
    <property type="entry name" value="Protein kinase-like (PK-like)"/>
    <property type="match status" value="1"/>
</dbReference>
<keyword evidence="4 7" id="KW-0418">Kinase</keyword>
<dbReference type="Proteomes" id="UP001317259">
    <property type="component" value="Unassembled WGS sequence"/>
</dbReference>
<dbReference type="RefSeq" id="WP_242383652.1">
    <property type="nucleotide sequence ID" value="NZ_JAKRKC020000001.1"/>
</dbReference>
<dbReference type="InterPro" id="IPR011009">
    <property type="entry name" value="Kinase-like_dom_sf"/>
</dbReference>
<dbReference type="PIRSF" id="PIRSF000706">
    <property type="entry name" value="Kanamycin_kin"/>
    <property type="match status" value="1"/>
</dbReference>
<evidence type="ECO:0000256" key="2">
    <source>
        <dbReference type="ARBA" id="ARBA00022679"/>
    </source>
</evidence>
<gene>
    <name evidence="9" type="ORF">MF672_016995</name>
</gene>
<keyword evidence="2 7" id="KW-0808">Transferase</keyword>
<keyword evidence="6 7" id="KW-0046">Antibiotic resistance</keyword>
<dbReference type="InterPro" id="IPR051678">
    <property type="entry name" value="AGP_Transferase"/>
</dbReference>
<evidence type="ECO:0000256" key="3">
    <source>
        <dbReference type="ARBA" id="ARBA00022741"/>
    </source>
</evidence>
<proteinExistence type="inferred from homology"/>
<evidence type="ECO:0000256" key="4">
    <source>
        <dbReference type="ARBA" id="ARBA00022777"/>
    </source>
</evidence>
<evidence type="ECO:0000256" key="6">
    <source>
        <dbReference type="ARBA" id="ARBA00023251"/>
    </source>
</evidence>
<dbReference type="Pfam" id="PF01636">
    <property type="entry name" value="APH"/>
    <property type="match status" value="1"/>
</dbReference>
<protein>
    <submittedName>
        <fullName evidence="9">APH(3'') family aminoglycoside O-phosphotransferase</fullName>
    </submittedName>
</protein>
<dbReference type="Gene3D" id="3.90.1200.10">
    <property type="match status" value="1"/>
</dbReference>
<dbReference type="EMBL" id="JAKRKC020000001">
    <property type="protein sequence ID" value="MCK2215473.1"/>
    <property type="molecule type" value="Genomic_DNA"/>
</dbReference>
<keyword evidence="5 7" id="KW-0067">ATP-binding</keyword>
<keyword evidence="10" id="KW-1185">Reference proteome</keyword>
<feature type="domain" description="Aminoglycoside phosphotransferase" evidence="8">
    <location>
        <begin position="13"/>
        <end position="257"/>
    </location>
</feature>
<comment type="similarity">
    <text evidence="1 7">Belongs to the aminoglycoside phosphotransferase family.</text>
</comment>
<reference evidence="9 10" key="1">
    <citation type="submission" date="2022-04" db="EMBL/GenBank/DDBJ databases">
        <title>Genome draft of Actinomadura sp. ATCC 31491.</title>
        <authorList>
            <person name="Shi X."/>
            <person name="Du Y."/>
        </authorList>
    </citation>
    <scope>NUCLEOTIDE SEQUENCE [LARGE SCALE GENOMIC DNA]</scope>
    <source>
        <strain evidence="9 10">ATCC 31491</strain>
    </source>
</reference>